<keyword evidence="2" id="KW-1185">Reference proteome</keyword>
<evidence type="ECO:0000313" key="2">
    <source>
        <dbReference type="Proteomes" id="UP000308600"/>
    </source>
</evidence>
<proteinExistence type="predicted"/>
<evidence type="ECO:0000313" key="1">
    <source>
        <dbReference type="EMBL" id="TFK74818.1"/>
    </source>
</evidence>
<accession>A0ACD3B9P4</accession>
<dbReference type="EMBL" id="ML208266">
    <property type="protein sequence ID" value="TFK74818.1"/>
    <property type="molecule type" value="Genomic_DNA"/>
</dbReference>
<organism evidence="1 2">
    <name type="scientific">Pluteus cervinus</name>
    <dbReference type="NCBI Taxonomy" id="181527"/>
    <lineage>
        <taxon>Eukaryota</taxon>
        <taxon>Fungi</taxon>
        <taxon>Dikarya</taxon>
        <taxon>Basidiomycota</taxon>
        <taxon>Agaricomycotina</taxon>
        <taxon>Agaricomycetes</taxon>
        <taxon>Agaricomycetidae</taxon>
        <taxon>Agaricales</taxon>
        <taxon>Pluteineae</taxon>
        <taxon>Pluteaceae</taxon>
        <taxon>Pluteus</taxon>
    </lineage>
</organism>
<sequence>MVLIPSLVLIVLLGFWLRLARTRRSKLPFPPGPRPHWIIGNLKDIPSIKPWITYAHWSKRYKSEVVYINSLGQDVVIINGLDSAIEIFEKHAHNFIDRPDVTMFRLMNWDWNLGLMPYSTRWIQQRRIYQSNLRKENVKKYQYVQVAKVQNLLRSLLESPEEFPRHIQTLTAAFSMATIYGHDIKSMDDPYVDLAEQTVAMLSASAFPGAALVNAFPILRHLPGWVPGTGFKDFANRCRVLTTRMRNEPLEDVKRRMEEGTAKPCLAVTLLEEYAMNNTAGEETIKDVAGTSYAASADTSYSAILTAFYCLASRPGVVKKGRAEIHDVLGTGRLPSTSDRPHLPFLEAIYREVMRFYPVAPLGVPRAALEDDIVGGYLIPKGAMVLANIWAMTHDPDVYEHPDEFRPERFLNPDGTLNGDDRVLAFGFGRRHHVRTLGAPRICVGRHVASSAVWLTIAALIAVFDFHPVRDENGTEIPIKTEYSDGMICHPNHFRCLVVPHSEEAARLVADVD</sequence>
<dbReference type="Proteomes" id="UP000308600">
    <property type="component" value="Unassembled WGS sequence"/>
</dbReference>
<name>A0ACD3B9P4_9AGAR</name>
<protein>
    <submittedName>
        <fullName evidence="1">Cytochrome P450</fullName>
    </submittedName>
</protein>
<reference evidence="1 2" key="1">
    <citation type="journal article" date="2019" name="Nat. Ecol. Evol.">
        <title>Megaphylogeny resolves global patterns of mushroom evolution.</title>
        <authorList>
            <person name="Varga T."/>
            <person name="Krizsan K."/>
            <person name="Foldi C."/>
            <person name="Dima B."/>
            <person name="Sanchez-Garcia M."/>
            <person name="Sanchez-Ramirez S."/>
            <person name="Szollosi G.J."/>
            <person name="Szarkandi J.G."/>
            <person name="Papp V."/>
            <person name="Albert L."/>
            <person name="Andreopoulos W."/>
            <person name="Angelini C."/>
            <person name="Antonin V."/>
            <person name="Barry K.W."/>
            <person name="Bougher N.L."/>
            <person name="Buchanan P."/>
            <person name="Buyck B."/>
            <person name="Bense V."/>
            <person name="Catcheside P."/>
            <person name="Chovatia M."/>
            <person name="Cooper J."/>
            <person name="Damon W."/>
            <person name="Desjardin D."/>
            <person name="Finy P."/>
            <person name="Geml J."/>
            <person name="Haridas S."/>
            <person name="Hughes K."/>
            <person name="Justo A."/>
            <person name="Karasinski D."/>
            <person name="Kautmanova I."/>
            <person name="Kiss B."/>
            <person name="Kocsube S."/>
            <person name="Kotiranta H."/>
            <person name="LaButti K.M."/>
            <person name="Lechner B.E."/>
            <person name="Liimatainen K."/>
            <person name="Lipzen A."/>
            <person name="Lukacs Z."/>
            <person name="Mihaltcheva S."/>
            <person name="Morgado L.N."/>
            <person name="Niskanen T."/>
            <person name="Noordeloos M.E."/>
            <person name="Ohm R.A."/>
            <person name="Ortiz-Santana B."/>
            <person name="Ovrebo C."/>
            <person name="Racz N."/>
            <person name="Riley R."/>
            <person name="Savchenko A."/>
            <person name="Shiryaev A."/>
            <person name="Soop K."/>
            <person name="Spirin V."/>
            <person name="Szebenyi C."/>
            <person name="Tomsovsky M."/>
            <person name="Tulloss R.E."/>
            <person name="Uehling J."/>
            <person name="Grigoriev I.V."/>
            <person name="Vagvolgyi C."/>
            <person name="Papp T."/>
            <person name="Martin F.M."/>
            <person name="Miettinen O."/>
            <person name="Hibbett D.S."/>
            <person name="Nagy L.G."/>
        </authorList>
    </citation>
    <scope>NUCLEOTIDE SEQUENCE [LARGE SCALE GENOMIC DNA]</scope>
    <source>
        <strain evidence="1 2">NL-1719</strain>
    </source>
</reference>
<gene>
    <name evidence="1" type="ORF">BDN72DRAFT_759026</name>
</gene>